<dbReference type="InterPro" id="IPR043519">
    <property type="entry name" value="NT_sf"/>
</dbReference>
<name>A0A3B1AFW0_9ZZZZ</name>
<dbReference type="InterPro" id="IPR052930">
    <property type="entry name" value="TA_antitoxin_MntA"/>
</dbReference>
<feature type="domain" description="Polymerase beta nucleotidyltransferase" evidence="1">
    <location>
        <begin position="5"/>
        <end position="100"/>
    </location>
</feature>
<accession>A0A3B1AFW0</accession>
<dbReference type="NCBIfam" id="NF047752">
    <property type="entry name" value="MntA_antitoxin"/>
    <property type="match status" value="1"/>
</dbReference>
<dbReference type="Gene3D" id="3.30.460.10">
    <property type="entry name" value="Beta Polymerase, domain 2"/>
    <property type="match status" value="1"/>
</dbReference>
<sequence length="126" mass="14332">MVFPKLQQVLDTQPDIELAVLVGSQAEGCARPESDWDIAIQWKRDISLLDNLAKTEILRRLLATALRIEEARIDLIDLPGARLAMRAVVAEDGVPLKGEDSLAWNHFLGRTWRELEAWEWEKHHAA</sequence>
<dbReference type="PANTHER" id="PTHR43852">
    <property type="entry name" value="NUCLEOTIDYLTRANSFERASE"/>
    <property type="match status" value="1"/>
</dbReference>
<dbReference type="SUPFAM" id="SSF81301">
    <property type="entry name" value="Nucleotidyltransferase"/>
    <property type="match status" value="1"/>
</dbReference>
<dbReference type="InterPro" id="IPR041633">
    <property type="entry name" value="Polbeta"/>
</dbReference>
<dbReference type="CDD" id="cd05403">
    <property type="entry name" value="NT_KNTase_like"/>
    <property type="match status" value="1"/>
</dbReference>
<evidence type="ECO:0000259" key="1">
    <source>
        <dbReference type="Pfam" id="PF18765"/>
    </source>
</evidence>
<dbReference type="EMBL" id="UOFV01000494">
    <property type="protein sequence ID" value="VAX04746.1"/>
    <property type="molecule type" value="Genomic_DNA"/>
</dbReference>
<evidence type="ECO:0000313" key="2">
    <source>
        <dbReference type="EMBL" id="VAX04746.1"/>
    </source>
</evidence>
<dbReference type="AlphaFoldDB" id="A0A3B1AFW0"/>
<organism evidence="2">
    <name type="scientific">hydrothermal vent metagenome</name>
    <dbReference type="NCBI Taxonomy" id="652676"/>
    <lineage>
        <taxon>unclassified sequences</taxon>
        <taxon>metagenomes</taxon>
        <taxon>ecological metagenomes</taxon>
    </lineage>
</organism>
<reference evidence="2" key="1">
    <citation type="submission" date="2018-06" db="EMBL/GenBank/DDBJ databases">
        <authorList>
            <person name="Zhirakovskaya E."/>
        </authorList>
    </citation>
    <scope>NUCLEOTIDE SEQUENCE</scope>
</reference>
<proteinExistence type="predicted"/>
<dbReference type="PANTHER" id="PTHR43852:SF3">
    <property type="entry name" value="NUCLEOTIDYLTRANSFERASE"/>
    <property type="match status" value="1"/>
</dbReference>
<gene>
    <name evidence="2" type="ORF">MNBD_GAMMA19-905</name>
</gene>
<dbReference type="Pfam" id="PF18765">
    <property type="entry name" value="Polbeta"/>
    <property type="match status" value="1"/>
</dbReference>
<protein>
    <recommendedName>
        <fullName evidence="1">Polymerase beta nucleotidyltransferase domain-containing protein</fullName>
    </recommendedName>
</protein>